<keyword evidence="6 8" id="KW-1133">Transmembrane helix</keyword>
<evidence type="ECO:0000256" key="3">
    <source>
        <dbReference type="ARBA" id="ARBA00022448"/>
    </source>
</evidence>
<evidence type="ECO:0000256" key="7">
    <source>
        <dbReference type="ARBA" id="ARBA00023136"/>
    </source>
</evidence>
<dbReference type="PANTHER" id="PTHR36838">
    <property type="entry name" value="AUXIN EFFLUX CARRIER FAMILY PROTEIN"/>
    <property type="match status" value="1"/>
</dbReference>
<dbReference type="GO" id="GO:0055085">
    <property type="term" value="P:transmembrane transport"/>
    <property type="evidence" value="ECO:0007669"/>
    <property type="project" value="InterPro"/>
</dbReference>
<dbReference type="Gene3D" id="1.20.1530.20">
    <property type="match status" value="2"/>
</dbReference>
<dbReference type="GO" id="GO:0005886">
    <property type="term" value="C:plasma membrane"/>
    <property type="evidence" value="ECO:0007669"/>
    <property type="project" value="UniProtKB-SubCell"/>
</dbReference>
<dbReference type="Pfam" id="PF03547">
    <property type="entry name" value="Mem_trans"/>
    <property type="match status" value="2"/>
</dbReference>
<comment type="similarity">
    <text evidence="2">Belongs to the auxin efflux carrier (TC 2.A.69) family.</text>
</comment>
<organism evidence="9 10">
    <name type="scientific">Thermobaculum terrenum (strain ATCC BAA-798 / CCMEE 7001 / YNP1)</name>
    <dbReference type="NCBI Taxonomy" id="525904"/>
    <lineage>
        <taxon>Bacteria</taxon>
        <taxon>Bacillati</taxon>
        <taxon>Chloroflexota</taxon>
        <taxon>Chloroflexia</taxon>
        <taxon>Candidatus Thermobaculales</taxon>
        <taxon>Candidatus Thermobaculaceae</taxon>
        <taxon>Thermobaculum</taxon>
    </lineage>
</organism>
<dbReference type="AlphaFoldDB" id="D1CFZ8"/>
<evidence type="ECO:0000313" key="9">
    <source>
        <dbReference type="EMBL" id="ACZ41854.1"/>
    </source>
</evidence>
<feature type="transmembrane region" description="Helical" evidence="8">
    <location>
        <begin position="6"/>
        <end position="26"/>
    </location>
</feature>
<feature type="transmembrane region" description="Helical" evidence="8">
    <location>
        <begin position="213"/>
        <end position="233"/>
    </location>
</feature>
<dbReference type="InterPro" id="IPR038770">
    <property type="entry name" value="Na+/solute_symporter_sf"/>
</dbReference>
<evidence type="ECO:0000256" key="4">
    <source>
        <dbReference type="ARBA" id="ARBA00022475"/>
    </source>
</evidence>
<keyword evidence="10" id="KW-1185">Reference proteome</keyword>
<dbReference type="Proteomes" id="UP000000323">
    <property type="component" value="Chromosome 1"/>
</dbReference>
<keyword evidence="7 8" id="KW-0472">Membrane</keyword>
<feature type="transmembrane region" description="Helical" evidence="8">
    <location>
        <begin position="94"/>
        <end position="116"/>
    </location>
</feature>
<evidence type="ECO:0000256" key="6">
    <source>
        <dbReference type="ARBA" id="ARBA00022989"/>
    </source>
</evidence>
<keyword evidence="3" id="KW-0813">Transport</keyword>
<dbReference type="eggNOG" id="COG0679">
    <property type="taxonomic scope" value="Bacteria"/>
</dbReference>
<dbReference type="EMBL" id="CP001825">
    <property type="protein sequence ID" value="ACZ41854.1"/>
    <property type="molecule type" value="Genomic_DNA"/>
</dbReference>
<reference evidence="10" key="1">
    <citation type="journal article" date="2010" name="Stand. Genomic Sci.">
        <title>Complete genome sequence of 'Thermobaculum terrenum' type strain (YNP1).</title>
        <authorList>
            <person name="Kiss H."/>
            <person name="Cleland D."/>
            <person name="Lapidus A."/>
            <person name="Lucas S."/>
            <person name="Glavina Del Rio T."/>
            <person name="Nolan M."/>
            <person name="Tice H."/>
            <person name="Han C."/>
            <person name="Goodwin L."/>
            <person name="Pitluck S."/>
            <person name="Liolios K."/>
            <person name="Ivanova N."/>
            <person name="Mavromatis K."/>
            <person name="Ovchinnikova G."/>
            <person name="Pati A."/>
            <person name="Chen A."/>
            <person name="Palaniappan K."/>
            <person name="Land M."/>
            <person name="Hauser L."/>
            <person name="Chang Y."/>
            <person name="Jeffries C."/>
            <person name="Lu M."/>
            <person name="Brettin T."/>
            <person name="Detter J."/>
            <person name="Goker M."/>
            <person name="Tindall B."/>
            <person name="Beck B."/>
            <person name="McDermott T."/>
            <person name="Woyke T."/>
            <person name="Bristow J."/>
            <person name="Eisen J."/>
            <person name="Markowitz V."/>
            <person name="Hugenholtz P."/>
            <person name="Kyrpides N."/>
            <person name="Klenk H."/>
            <person name="Cheng J."/>
        </authorList>
    </citation>
    <scope>NUCLEOTIDE SEQUENCE [LARGE SCALE GENOMIC DNA]</scope>
    <source>
        <strain evidence="10">ATCC BAA-798 / YNP1</strain>
    </source>
</reference>
<feature type="transmembrane region" description="Helical" evidence="8">
    <location>
        <begin position="189"/>
        <end position="206"/>
    </location>
</feature>
<feature type="transmembrane region" description="Helical" evidence="8">
    <location>
        <begin position="63"/>
        <end position="82"/>
    </location>
</feature>
<accession>D1CFZ8</accession>
<feature type="transmembrane region" description="Helical" evidence="8">
    <location>
        <begin position="122"/>
        <end position="143"/>
    </location>
</feature>
<dbReference type="STRING" id="525904.Tter_0937"/>
<evidence type="ECO:0000256" key="1">
    <source>
        <dbReference type="ARBA" id="ARBA00004651"/>
    </source>
</evidence>
<feature type="transmembrane region" description="Helical" evidence="8">
    <location>
        <begin position="279"/>
        <end position="300"/>
    </location>
</feature>
<gene>
    <name evidence="9" type="ordered locus">Tter_0937</name>
</gene>
<feature type="transmembrane region" description="Helical" evidence="8">
    <location>
        <begin position="163"/>
        <end position="183"/>
    </location>
</feature>
<name>D1CFZ8_THET1</name>
<keyword evidence="5 8" id="KW-0812">Transmembrane</keyword>
<dbReference type="InterPro" id="IPR004776">
    <property type="entry name" value="Mem_transp_PIN-like"/>
</dbReference>
<evidence type="ECO:0000313" key="10">
    <source>
        <dbReference type="Proteomes" id="UP000000323"/>
    </source>
</evidence>
<comment type="subcellular location">
    <subcellularLocation>
        <location evidence="1">Cell membrane</location>
        <topology evidence="1">Multi-pass membrane protein</topology>
    </subcellularLocation>
</comment>
<keyword evidence="4" id="KW-1003">Cell membrane</keyword>
<evidence type="ECO:0000256" key="5">
    <source>
        <dbReference type="ARBA" id="ARBA00022692"/>
    </source>
</evidence>
<evidence type="ECO:0000256" key="2">
    <source>
        <dbReference type="ARBA" id="ARBA00010145"/>
    </source>
</evidence>
<dbReference type="OrthoDB" id="148377at2"/>
<feature type="transmembrane region" description="Helical" evidence="8">
    <location>
        <begin position="38"/>
        <end position="57"/>
    </location>
</feature>
<protein>
    <submittedName>
        <fullName evidence="9">Auxin Efflux Carrier</fullName>
    </submittedName>
</protein>
<dbReference type="PANTHER" id="PTHR36838:SF1">
    <property type="entry name" value="SLR1864 PROTEIN"/>
    <property type="match status" value="1"/>
</dbReference>
<feature type="transmembrane region" description="Helical" evidence="8">
    <location>
        <begin position="245"/>
        <end position="267"/>
    </location>
</feature>
<dbReference type="KEGG" id="ttr:Tter_0937"/>
<proteinExistence type="inferred from homology"/>
<evidence type="ECO:0000256" key="8">
    <source>
        <dbReference type="SAM" id="Phobius"/>
    </source>
</evidence>
<dbReference type="HOGENOM" id="CLU_056175_4_0_0"/>
<sequence>MLSIFINTTVPVFIIVLAGMVAARCGVMHAQSLARLSLYVLSPALVFSSLVNTSVTLSNILRIGLSLLILAIFTYLLGTLVCELLGVEPYTKSSYLLSTILMNSGNFGLPVILFAFGDEGLAVASIYFVIQSLLTNTLGVYIASRGMADPKSALMNTFKLPTLYAIVVALPFLIFHFPLPQVVNRPIDLLGSAAIPILLLMLGAQLRLRLKAIISPLFVAALITRLVISPLIAYMIGRVMGLEGLILQVFVVESAMPTAVNTIMLATVFKSDTDFLSNVIAFSTLVSMISLTLLISLLGATG</sequence>